<keyword evidence="5 8" id="KW-0460">Magnesium</keyword>
<feature type="binding site" evidence="8">
    <location>
        <position position="26"/>
    </location>
    <ligand>
        <name>GTP</name>
        <dbReference type="ChEBI" id="CHEBI:37565"/>
    </ligand>
</feature>
<evidence type="ECO:0000256" key="3">
    <source>
        <dbReference type="ARBA" id="ARBA00022723"/>
    </source>
</evidence>
<dbReference type="Gene3D" id="3.90.550.10">
    <property type="entry name" value="Spore Coat Polysaccharide Biosynthesis Protein SpsA, Chain A"/>
    <property type="match status" value="1"/>
</dbReference>
<comment type="catalytic activity">
    <reaction evidence="8">
        <text>Mo-molybdopterin + GTP + H(+) = Mo-molybdopterin guanine dinucleotide + diphosphate</text>
        <dbReference type="Rhea" id="RHEA:34243"/>
        <dbReference type="ChEBI" id="CHEBI:15378"/>
        <dbReference type="ChEBI" id="CHEBI:33019"/>
        <dbReference type="ChEBI" id="CHEBI:37565"/>
        <dbReference type="ChEBI" id="CHEBI:71302"/>
        <dbReference type="ChEBI" id="CHEBI:71310"/>
        <dbReference type="EC" id="2.7.7.77"/>
    </reaction>
</comment>
<evidence type="ECO:0000256" key="8">
    <source>
        <dbReference type="HAMAP-Rule" id="MF_00316"/>
    </source>
</evidence>
<dbReference type="PANTHER" id="PTHR19136:SF81">
    <property type="entry name" value="MOLYBDENUM COFACTOR GUANYLYLTRANSFERASE"/>
    <property type="match status" value="1"/>
</dbReference>
<evidence type="ECO:0000256" key="5">
    <source>
        <dbReference type="ARBA" id="ARBA00022842"/>
    </source>
</evidence>
<evidence type="ECO:0000256" key="1">
    <source>
        <dbReference type="ARBA" id="ARBA00022490"/>
    </source>
</evidence>
<dbReference type="AlphaFoldDB" id="A0AA96WBR5"/>
<keyword evidence="10" id="KW-0548">Nucleotidyltransferase</keyword>
<protein>
    <recommendedName>
        <fullName evidence="8">Probable molybdenum cofactor guanylyltransferase</fullName>
        <shortName evidence="8">MoCo guanylyltransferase</shortName>
        <ecNumber evidence="8">2.7.7.77</ecNumber>
    </recommendedName>
    <alternativeName>
        <fullName evidence="8">GTP:molybdopterin guanylyltransferase</fullName>
    </alternativeName>
    <alternativeName>
        <fullName evidence="8">Mo-MPT guanylyltransferase</fullName>
    </alternativeName>
    <alternativeName>
        <fullName evidence="8">Molybdopterin guanylyltransferase</fullName>
    </alternativeName>
    <alternativeName>
        <fullName evidence="8">Molybdopterin-guanine dinucleotide synthase</fullName>
        <shortName evidence="8">MGD synthase</shortName>
    </alternativeName>
</protein>
<proteinExistence type="inferred from homology"/>
<dbReference type="SUPFAM" id="SSF53448">
    <property type="entry name" value="Nucleotide-diphospho-sugar transferases"/>
    <property type="match status" value="1"/>
</dbReference>
<dbReference type="GO" id="GO:0061603">
    <property type="term" value="F:molybdenum cofactor guanylyltransferase activity"/>
    <property type="evidence" value="ECO:0007669"/>
    <property type="project" value="UniProtKB-EC"/>
</dbReference>
<comment type="function">
    <text evidence="8">Transfers a GMP moiety from GTP to Mo-molybdopterin (Mo-MPT) cofactor (Moco or molybdenum cofactor) to form Mo-molybdopterin guanine dinucleotide (Mo-MGD) cofactor.</text>
</comment>
<reference evidence="10" key="1">
    <citation type="submission" date="2020-05" db="EMBL/GenBank/DDBJ databases">
        <authorList>
            <person name="Zhu T."/>
            <person name="Keshari N."/>
            <person name="Lu X."/>
        </authorList>
    </citation>
    <scope>NUCLEOTIDE SEQUENCE</scope>
    <source>
        <strain evidence="10">NK1-12</strain>
    </source>
</reference>
<dbReference type="GO" id="GO:0005737">
    <property type="term" value="C:cytoplasm"/>
    <property type="evidence" value="ECO:0007669"/>
    <property type="project" value="UniProtKB-SubCell"/>
</dbReference>
<dbReference type="EMBL" id="CP053586">
    <property type="protein sequence ID" value="WNZ22000.1"/>
    <property type="molecule type" value="Genomic_DNA"/>
</dbReference>
<keyword evidence="7 8" id="KW-0501">Molybdenum cofactor biosynthesis</keyword>
<evidence type="ECO:0000256" key="4">
    <source>
        <dbReference type="ARBA" id="ARBA00022741"/>
    </source>
</evidence>
<keyword evidence="1 8" id="KW-0963">Cytoplasm</keyword>
<keyword evidence="2 8" id="KW-0808">Transferase</keyword>
<comment type="cofactor">
    <cofactor evidence="8">
        <name>Mg(2+)</name>
        <dbReference type="ChEBI" id="CHEBI:18420"/>
    </cofactor>
</comment>
<comment type="similarity">
    <text evidence="8">Belongs to the MobA family.</text>
</comment>
<evidence type="ECO:0000256" key="6">
    <source>
        <dbReference type="ARBA" id="ARBA00023134"/>
    </source>
</evidence>
<accession>A0AA96WBR5</accession>
<evidence type="ECO:0000259" key="9">
    <source>
        <dbReference type="Pfam" id="PF12804"/>
    </source>
</evidence>
<comment type="subcellular location">
    <subcellularLocation>
        <location evidence="8">Cytoplasm</location>
    </subcellularLocation>
</comment>
<dbReference type="EC" id="2.7.7.77" evidence="8"/>
<evidence type="ECO:0000256" key="7">
    <source>
        <dbReference type="ARBA" id="ARBA00023150"/>
    </source>
</evidence>
<evidence type="ECO:0000313" key="10">
    <source>
        <dbReference type="EMBL" id="WNZ22000.1"/>
    </source>
</evidence>
<feature type="binding site" evidence="8">
    <location>
        <position position="118"/>
    </location>
    <ligand>
        <name>GTP</name>
        <dbReference type="ChEBI" id="CHEBI:37565"/>
    </ligand>
</feature>
<dbReference type="InterPro" id="IPR029044">
    <property type="entry name" value="Nucleotide-diphossugar_trans"/>
</dbReference>
<dbReference type="RefSeq" id="WP_316433365.1">
    <property type="nucleotide sequence ID" value="NZ_CP053586.1"/>
</dbReference>
<evidence type="ECO:0000256" key="2">
    <source>
        <dbReference type="ARBA" id="ARBA00022679"/>
    </source>
</evidence>
<keyword evidence="3 8" id="KW-0479">Metal-binding</keyword>
<sequence length="216" mass="23832">MAQTKLQRINAIVLAGGLSSRMGQDKALIAIDGVPLLQRVCWVALQCVNSVYVVTPWVDRYRPLLQDSDPPIQLVQEVPLPNETISSTTTHGPLIGFLQGLSQVQAAPNDWVLLLACDLPNLSPEILQQWLSELPSTATTTIACLPRNPAGWWEPLCGFYRVGCRASLAAYVQNGGLSFQQWLANQAVEALPLTDFEMLFNCNTPEELRQVRGHLE</sequence>
<organism evidence="10">
    <name type="scientific">Leptolyngbya sp. NK1-12</name>
    <dbReference type="NCBI Taxonomy" id="2547451"/>
    <lineage>
        <taxon>Bacteria</taxon>
        <taxon>Bacillati</taxon>
        <taxon>Cyanobacteriota</taxon>
        <taxon>Cyanophyceae</taxon>
        <taxon>Leptolyngbyales</taxon>
        <taxon>Leptolyngbyaceae</taxon>
        <taxon>Leptolyngbya group</taxon>
        <taxon>Leptolyngbya</taxon>
    </lineage>
</organism>
<dbReference type="Pfam" id="PF12804">
    <property type="entry name" value="NTP_transf_3"/>
    <property type="match status" value="1"/>
</dbReference>
<feature type="binding site" evidence="8">
    <location>
        <position position="67"/>
    </location>
    <ligand>
        <name>GTP</name>
        <dbReference type="ChEBI" id="CHEBI:37565"/>
    </ligand>
</feature>
<dbReference type="PANTHER" id="PTHR19136">
    <property type="entry name" value="MOLYBDENUM COFACTOR GUANYLYLTRANSFERASE"/>
    <property type="match status" value="1"/>
</dbReference>
<comment type="caution">
    <text evidence="8">Lacks conserved residue(s) required for the propagation of feature annotation.</text>
</comment>
<dbReference type="GO" id="GO:0005525">
    <property type="term" value="F:GTP binding"/>
    <property type="evidence" value="ECO:0007669"/>
    <property type="project" value="UniProtKB-UniRule"/>
</dbReference>
<dbReference type="GO" id="GO:0046872">
    <property type="term" value="F:metal ion binding"/>
    <property type="evidence" value="ECO:0007669"/>
    <property type="project" value="UniProtKB-KW"/>
</dbReference>
<dbReference type="InterPro" id="IPR013482">
    <property type="entry name" value="Molybde_CF_guanTrfase"/>
</dbReference>
<comment type="domain">
    <text evidence="8">The N-terminal domain determines nucleotide recognition and specific binding, while the C-terminal domain determines the specific binding to the target protein.</text>
</comment>
<dbReference type="GO" id="GO:0006777">
    <property type="term" value="P:Mo-molybdopterin cofactor biosynthetic process"/>
    <property type="evidence" value="ECO:0007669"/>
    <property type="project" value="UniProtKB-KW"/>
</dbReference>
<dbReference type="HAMAP" id="MF_00316">
    <property type="entry name" value="MobA"/>
    <property type="match status" value="1"/>
</dbReference>
<name>A0AA96WBR5_9CYAN</name>
<dbReference type="InterPro" id="IPR025877">
    <property type="entry name" value="MobA-like_NTP_Trfase"/>
</dbReference>
<gene>
    <name evidence="8" type="primary">mobA</name>
    <name evidence="10" type="ORF">HJG54_03365</name>
</gene>
<dbReference type="NCBIfam" id="NF002741">
    <property type="entry name" value="PRK02726.1"/>
    <property type="match status" value="1"/>
</dbReference>
<keyword evidence="6 8" id="KW-0342">GTP-binding</keyword>
<dbReference type="CDD" id="cd02503">
    <property type="entry name" value="MobA"/>
    <property type="match status" value="1"/>
</dbReference>
<keyword evidence="4 8" id="KW-0547">Nucleotide-binding</keyword>
<feature type="domain" description="MobA-like NTP transferase" evidence="9">
    <location>
        <begin position="11"/>
        <end position="184"/>
    </location>
</feature>
<feature type="binding site" evidence="8">
    <location>
        <begin position="14"/>
        <end position="16"/>
    </location>
    <ligand>
        <name>GTP</name>
        <dbReference type="ChEBI" id="CHEBI:37565"/>
    </ligand>
</feature>
<feature type="binding site" evidence="8">
    <location>
        <position position="118"/>
    </location>
    <ligand>
        <name>Mg(2+)</name>
        <dbReference type="ChEBI" id="CHEBI:18420"/>
    </ligand>
</feature>